<gene>
    <name evidence="1" type="ORF">LA749_01325</name>
</gene>
<organism evidence="1 2">
    <name type="scientific">Lactobacillus acetotolerans</name>
    <dbReference type="NCBI Taxonomy" id="1600"/>
    <lineage>
        <taxon>Bacteria</taxon>
        <taxon>Bacillati</taxon>
        <taxon>Bacillota</taxon>
        <taxon>Bacilli</taxon>
        <taxon>Lactobacillales</taxon>
        <taxon>Lactobacillaceae</taxon>
        <taxon>Lactobacillus</taxon>
    </lineage>
</organism>
<dbReference type="GeneID" id="78211615"/>
<dbReference type="EMBL" id="CP044496">
    <property type="protein sequence ID" value="QFG50748.1"/>
    <property type="molecule type" value="Genomic_DNA"/>
</dbReference>
<evidence type="ECO:0000313" key="2">
    <source>
        <dbReference type="Proteomes" id="UP000325393"/>
    </source>
</evidence>
<dbReference type="Proteomes" id="UP000325393">
    <property type="component" value="Chromosome"/>
</dbReference>
<protein>
    <submittedName>
        <fullName evidence="1">Uncharacterized protein</fullName>
    </submittedName>
</protein>
<accession>A0A5P5ZHB9</accession>
<reference evidence="1 2" key="1">
    <citation type="submission" date="2019-09" db="EMBL/GenBank/DDBJ databases">
        <title>Genome sequencing of Lactobacillus acetotolerans.</title>
        <authorList>
            <person name="Kim K."/>
        </authorList>
    </citation>
    <scope>NUCLEOTIDE SEQUENCE [LARGE SCALE GENOMIC DNA]</scope>
    <source>
        <strain evidence="1 2">LA749</strain>
    </source>
</reference>
<name>A0A5P5ZHB9_9LACO</name>
<proteinExistence type="predicted"/>
<evidence type="ECO:0000313" key="1">
    <source>
        <dbReference type="EMBL" id="QFG50748.1"/>
    </source>
</evidence>
<sequence length="152" mass="17154">MTEIHINYDTSKIQTVLNTVKDYNASALDQRGDNRNIAKLLVGNGLQLAIEGDPKIVGNNSIDGATEYLLTVVPEWCRDNDTLDSADNEQIKEMFNNYYSEMHLKKPSNCWISDLEVLVLEHDWSNMTSSIQSLKDFGDYLAGNLSVDFCNE</sequence>
<dbReference type="AlphaFoldDB" id="A0A5P5ZHB9"/>
<dbReference type="RefSeq" id="WP_054682092.1">
    <property type="nucleotide sequence ID" value="NZ_CP044496.1"/>
</dbReference>